<dbReference type="Proteomes" id="UP000319825">
    <property type="component" value="Unassembled WGS sequence"/>
</dbReference>
<dbReference type="EMBL" id="VLKE01000001">
    <property type="protein sequence ID" value="TWH67059.1"/>
    <property type="molecule type" value="Genomic_DNA"/>
</dbReference>
<keyword evidence="2" id="KW-1185">Reference proteome</keyword>
<name>A0A562I7U7_MICOL</name>
<accession>A0A562I7U7</accession>
<reference evidence="1 2" key="1">
    <citation type="submission" date="2019-07" db="EMBL/GenBank/DDBJ databases">
        <title>R&amp;d 2014.</title>
        <authorList>
            <person name="Klenk H.-P."/>
        </authorList>
    </citation>
    <scope>NUCLEOTIDE SEQUENCE [LARGE SCALE GENOMIC DNA]</scope>
    <source>
        <strain evidence="1 2">DSM 43868</strain>
    </source>
</reference>
<comment type="caution">
    <text evidence="1">The sequence shown here is derived from an EMBL/GenBank/DDBJ whole genome shotgun (WGS) entry which is preliminary data.</text>
</comment>
<evidence type="ECO:0000313" key="2">
    <source>
        <dbReference type="Proteomes" id="UP000319825"/>
    </source>
</evidence>
<gene>
    <name evidence="1" type="ORF">JD77_02023</name>
</gene>
<protein>
    <submittedName>
        <fullName evidence="1">Uncharacterized protein</fullName>
    </submittedName>
</protein>
<evidence type="ECO:0000313" key="1">
    <source>
        <dbReference type="EMBL" id="TWH67059.1"/>
    </source>
</evidence>
<organism evidence="1 2">
    <name type="scientific">Micromonospora olivasterospora</name>
    <dbReference type="NCBI Taxonomy" id="1880"/>
    <lineage>
        <taxon>Bacteria</taxon>
        <taxon>Bacillati</taxon>
        <taxon>Actinomycetota</taxon>
        <taxon>Actinomycetes</taxon>
        <taxon>Micromonosporales</taxon>
        <taxon>Micromonosporaceae</taxon>
        <taxon>Micromonospora</taxon>
    </lineage>
</organism>
<dbReference type="AlphaFoldDB" id="A0A562I7U7"/>
<dbReference type="OrthoDB" id="3398090at2"/>
<proteinExistence type="predicted"/>
<dbReference type="RefSeq" id="WP_145774009.1">
    <property type="nucleotide sequence ID" value="NZ_BAAATQ010000198.1"/>
</dbReference>
<sequence>MSRVEDRMNPNDVLFVASLVVGDHDAGRPCQRCTEQGCDQLAWARSLVDLAAANMAQFRALVGSW</sequence>